<reference evidence="1 2" key="1">
    <citation type="submission" date="2023-08" db="EMBL/GenBank/DDBJ databases">
        <authorList>
            <person name="Roldan D.M."/>
            <person name="Menes R.J."/>
        </authorList>
    </citation>
    <scope>NUCLEOTIDE SEQUENCE [LARGE SCALE GENOMIC DNA]</scope>
    <source>
        <strain evidence="1 2">CCM 2812</strain>
    </source>
</reference>
<gene>
    <name evidence="1" type="ORF">Q8X39_00440</name>
</gene>
<name>A0ABT9FXY0_LEPDI</name>
<evidence type="ECO:0000313" key="1">
    <source>
        <dbReference type="EMBL" id="MDP4299089.1"/>
    </source>
</evidence>
<comment type="caution">
    <text evidence="1">The sequence shown here is derived from an EMBL/GenBank/DDBJ whole genome shotgun (WGS) entry which is preliminary data.</text>
</comment>
<protein>
    <submittedName>
        <fullName evidence="1">Uncharacterized protein</fullName>
    </submittedName>
</protein>
<dbReference type="RefSeq" id="WP_305747659.1">
    <property type="nucleotide sequence ID" value="NZ_JAUZEE010000001.1"/>
</dbReference>
<organism evidence="1 2">
    <name type="scientific">Leptothrix discophora</name>
    <dbReference type="NCBI Taxonomy" id="89"/>
    <lineage>
        <taxon>Bacteria</taxon>
        <taxon>Pseudomonadati</taxon>
        <taxon>Pseudomonadota</taxon>
        <taxon>Betaproteobacteria</taxon>
        <taxon>Burkholderiales</taxon>
        <taxon>Sphaerotilaceae</taxon>
        <taxon>Leptothrix</taxon>
    </lineage>
</organism>
<proteinExistence type="predicted"/>
<evidence type="ECO:0000313" key="2">
    <source>
        <dbReference type="Proteomes" id="UP001235760"/>
    </source>
</evidence>
<dbReference type="EMBL" id="JAUZEE010000001">
    <property type="protein sequence ID" value="MDP4299089.1"/>
    <property type="molecule type" value="Genomic_DNA"/>
</dbReference>
<sequence length="236" mass="25957">MTRIAMSIAVPWARSAPDASGRRRRMALRRDVPSWVMPVVPVVPGVPVERRSGRPAGRRWRALWLALMVALGGWTSAMPARADTVTPSGPRAAPDGRARQAALNRPIKVLVSRSHAFCPMSGTARTVRTIDSRNEWSDTLSTDEPGGLGRRVLWSREKVVVYAEELQPASGRQLESATDLLRLKSGVLWWPVRDVAGNFLHAGIQPKNRPCVIAAVSRAQWHRVRVFKPGANGDGQ</sequence>
<accession>A0ABT9FXY0</accession>
<keyword evidence="2" id="KW-1185">Reference proteome</keyword>
<dbReference type="Proteomes" id="UP001235760">
    <property type="component" value="Unassembled WGS sequence"/>
</dbReference>